<gene>
    <name evidence="1" type="ORF">HMPREF1544_06779</name>
</gene>
<evidence type="ECO:0008006" key="3">
    <source>
        <dbReference type="Google" id="ProtNLM"/>
    </source>
</evidence>
<organism evidence="1 2">
    <name type="scientific">Mucor circinelloides f. circinelloides (strain 1006PhL)</name>
    <name type="common">Mucormycosis agent</name>
    <name type="synonym">Calyptromyces circinelloides</name>
    <dbReference type="NCBI Taxonomy" id="1220926"/>
    <lineage>
        <taxon>Eukaryota</taxon>
        <taxon>Fungi</taxon>
        <taxon>Fungi incertae sedis</taxon>
        <taxon>Mucoromycota</taxon>
        <taxon>Mucoromycotina</taxon>
        <taxon>Mucoromycetes</taxon>
        <taxon>Mucorales</taxon>
        <taxon>Mucorineae</taxon>
        <taxon>Mucoraceae</taxon>
        <taxon>Mucor</taxon>
    </lineage>
</organism>
<sequence length="295" mass="32242">MSSVSSVAGSFNARASAGAGLPMMALEDFDLHPSADALSEDLSQEGNVLDEDELMADLGGGDSSVLSAIFCCAGYCICWLNTEVTAKECHDALSAIIVGNKKAIVELQSYQDVVKPKAISERGRTVRGENLALNRRDLPKFQLAPSAVKAFPNEEVFESVDHYLRTVESILNSSSLDLEAQWAKLLPLCMPNGNRAWVDKTLLKCGSWAEAKQVFSRRFGSAVITRYNTDLGFTMTMSSSESIMDYSCRFQQAVYNPGLQLDDPRTADRFMASLILPVQTAVRITLVREQGAESF</sequence>
<dbReference type="eggNOG" id="KOG0017">
    <property type="taxonomic scope" value="Eukaryota"/>
</dbReference>
<dbReference type="InParanoid" id="S2JD97"/>
<evidence type="ECO:0000313" key="2">
    <source>
        <dbReference type="Proteomes" id="UP000014254"/>
    </source>
</evidence>
<dbReference type="STRING" id="1220926.S2JD97"/>
<accession>S2JD97</accession>
<dbReference type="EMBL" id="KE123989">
    <property type="protein sequence ID" value="EPB86417.1"/>
    <property type="molecule type" value="Genomic_DNA"/>
</dbReference>
<dbReference type="OrthoDB" id="2289373at2759"/>
<evidence type="ECO:0000313" key="1">
    <source>
        <dbReference type="EMBL" id="EPB86417.1"/>
    </source>
</evidence>
<keyword evidence="2" id="KW-1185">Reference proteome</keyword>
<proteinExistence type="predicted"/>
<dbReference type="VEuPathDB" id="FungiDB:HMPREF1544_06779"/>
<name>S2JD97_MUCC1</name>
<dbReference type="AlphaFoldDB" id="S2JD97"/>
<reference evidence="2" key="1">
    <citation type="submission" date="2013-05" db="EMBL/GenBank/DDBJ databases">
        <title>The Genome sequence of Mucor circinelloides f. circinelloides 1006PhL.</title>
        <authorList>
            <consortium name="The Broad Institute Genomics Platform"/>
            <person name="Cuomo C."/>
            <person name="Earl A."/>
            <person name="Findley K."/>
            <person name="Lee S.C."/>
            <person name="Walker B."/>
            <person name="Young S."/>
            <person name="Zeng Q."/>
            <person name="Gargeya S."/>
            <person name="Fitzgerald M."/>
            <person name="Haas B."/>
            <person name="Abouelleil A."/>
            <person name="Allen A.W."/>
            <person name="Alvarado L."/>
            <person name="Arachchi H.M."/>
            <person name="Berlin A.M."/>
            <person name="Chapman S.B."/>
            <person name="Gainer-Dewar J."/>
            <person name="Goldberg J."/>
            <person name="Griggs A."/>
            <person name="Gujja S."/>
            <person name="Hansen M."/>
            <person name="Howarth C."/>
            <person name="Imamovic A."/>
            <person name="Ireland A."/>
            <person name="Larimer J."/>
            <person name="McCowan C."/>
            <person name="Murphy C."/>
            <person name="Pearson M."/>
            <person name="Poon T.W."/>
            <person name="Priest M."/>
            <person name="Roberts A."/>
            <person name="Saif S."/>
            <person name="Shea T."/>
            <person name="Sisk P."/>
            <person name="Sykes S."/>
            <person name="Wortman J."/>
            <person name="Nusbaum C."/>
            <person name="Birren B."/>
        </authorList>
    </citation>
    <scope>NUCLEOTIDE SEQUENCE [LARGE SCALE GENOMIC DNA]</scope>
    <source>
        <strain evidence="2">1006PhL</strain>
    </source>
</reference>
<protein>
    <recommendedName>
        <fullName evidence="3">Retrotransposon gag domain-containing protein</fullName>
    </recommendedName>
</protein>
<dbReference type="Proteomes" id="UP000014254">
    <property type="component" value="Unassembled WGS sequence"/>
</dbReference>